<evidence type="ECO:0000313" key="2">
    <source>
        <dbReference type="Proteomes" id="UP001501407"/>
    </source>
</evidence>
<dbReference type="EMBL" id="BAABKZ010000004">
    <property type="protein sequence ID" value="GAA5096772.1"/>
    <property type="molecule type" value="Genomic_DNA"/>
</dbReference>
<gene>
    <name evidence="1" type="ORF">GCM10025760_30350</name>
</gene>
<proteinExistence type="predicted"/>
<name>A0ABP9MMF8_9MICO</name>
<accession>A0ABP9MMF8</accession>
<reference evidence="2" key="1">
    <citation type="journal article" date="2019" name="Int. J. Syst. Evol. Microbiol.">
        <title>The Global Catalogue of Microorganisms (GCM) 10K type strain sequencing project: providing services to taxonomists for standard genome sequencing and annotation.</title>
        <authorList>
            <consortium name="The Broad Institute Genomics Platform"/>
            <consortium name="The Broad Institute Genome Sequencing Center for Infectious Disease"/>
            <person name="Wu L."/>
            <person name="Ma J."/>
        </authorList>
    </citation>
    <scope>NUCLEOTIDE SEQUENCE [LARGE SCALE GENOMIC DNA]</scope>
    <source>
        <strain evidence="2">JCM 18959</strain>
    </source>
</reference>
<comment type="caution">
    <text evidence="1">The sequence shown here is derived from an EMBL/GenBank/DDBJ whole genome shotgun (WGS) entry which is preliminary data.</text>
</comment>
<organism evidence="1 2">
    <name type="scientific">Microbacterium yannicii</name>
    <dbReference type="NCBI Taxonomy" id="671622"/>
    <lineage>
        <taxon>Bacteria</taxon>
        <taxon>Bacillati</taxon>
        <taxon>Actinomycetota</taxon>
        <taxon>Actinomycetes</taxon>
        <taxon>Micrococcales</taxon>
        <taxon>Microbacteriaceae</taxon>
        <taxon>Microbacterium</taxon>
    </lineage>
</organism>
<sequence>MWNEGGMQDRVRVRVWDWDWEIGLQMLMNADVRGGYKRGCWVYVYMDLLSSARECWFIFLGDVV</sequence>
<keyword evidence="2" id="KW-1185">Reference proteome</keyword>
<protein>
    <submittedName>
        <fullName evidence="1">Uncharacterized protein</fullName>
    </submittedName>
</protein>
<dbReference type="Proteomes" id="UP001501407">
    <property type="component" value="Unassembled WGS sequence"/>
</dbReference>
<evidence type="ECO:0000313" key="1">
    <source>
        <dbReference type="EMBL" id="GAA5096772.1"/>
    </source>
</evidence>